<proteinExistence type="predicted"/>
<dbReference type="EMBL" id="JAUSVV010000001">
    <property type="protein sequence ID" value="MDQ0440579.1"/>
    <property type="molecule type" value="Genomic_DNA"/>
</dbReference>
<dbReference type="Proteomes" id="UP001236369">
    <property type="component" value="Unassembled WGS sequence"/>
</dbReference>
<comment type="caution">
    <text evidence="1">The sequence shown here is derived from an EMBL/GenBank/DDBJ whole genome shotgun (WGS) entry which is preliminary data.</text>
</comment>
<reference evidence="1 2" key="1">
    <citation type="submission" date="2023-07" db="EMBL/GenBank/DDBJ databases">
        <title>Genomic Encyclopedia of Type Strains, Phase IV (KMG-IV): sequencing the most valuable type-strain genomes for metagenomic binning, comparative biology and taxonomic classification.</title>
        <authorList>
            <person name="Goeker M."/>
        </authorList>
    </citation>
    <scope>NUCLEOTIDE SEQUENCE [LARGE SCALE GENOMIC DNA]</scope>
    <source>
        <strain evidence="1 2">DSM 19562</strain>
    </source>
</reference>
<evidence type="ECO:0000313" key="1">
    <source>
        <dbReference type="EMBL" id="MDQ0440579.1"/>
    </source>
</evidence>
<protein>
    <submittedName>
        <fullName evidence="1">Uncharacterized protein</fullName>
    </submittedName>
</protein>
<keyword evidence="2" id="KW-1185">Reference proteome</keyword>
<evidence type="ECO:0000313" key="2">
    <source>
        <dbReference type="Proteomes" id="UP001236369"/>
    </source>
</evidence>
<accession>A0ABU0HGF3</accession>
<organism evidence="1 2">
    <name type="scientific">Methylobacterium persicinum</name>
    <dbReference type="NCBI Taxonomy" id="374426"/>
    <lineage>
        <taxon>Bacteria</taxon>
        <taxon>Pseudomonadati</taxon>
        <taxon>Pseudomonadota</taxon>
        <taxon>Alphaproteobacteria</taxon>
        <taxon>Hyphomicrobiales</taxon>
        <taxon>Methylobacteriaceae</taxon>
        <taxon>Methylobacterium</taxon>
    </lineage>
</organism>
<sequence length="99" mass="10616">MAASDAVDLRWQVVHEGEAPRFRLSWSHQGGPSILTQPARRGSGSRLIERSFTGEVGGKVKPTYAATGLVCHSSPPSQPLVSFLTPHALDRAAGPPIFR</sequence>
<gene>
    <name evidence="1" type="ORF">QO016_000056</name>
</gene>
<dbReference type="RefSeq" id="WP_122160868.1">
    <property type="nucleotide sequence ID" value="NZ_BPQX01000011.1"/>
</dbReference>
<name>A0ABU0HGF3_9HYPH</name>